<dbReference type="EMBL" id="BPVZ01002304">
    <property type="protein sequence ID" value="GKV53919.1"/>
    <property type="molecule type" value="Genomic_DNA"/>
</dbReference>
<reference evidence="2 3" key="1">
    <citation type="journal article" date="2021" name="Commun. Biol.">
        <title>The genome of Shorea leprosula (Dipterocarpaceae) highlights the ecological relevance of drought in aseasonal tropical rainforests.</title>
        <authorList>
            <person name="Ng K.K.S."/>
            <person name="Kobayashi M.J."/>
            <person name="Fawcett J.A."/>
            <person name="Hatakeyama M."/>
            <person name="Paape T."/>
            <person name="Ng C.H."/>
            <person name="Ang C.C."/>
            <person name="Tnah L.H."/>
            <person name="Lee C.T."/>
            <person name="Nishiyama T."/>
            <person name="Sese J."/>
            <person name="O'Brien M.J."/>
            <person name="Copetti D."/>
            <person name="Mohd Noor M.I."/>
            <person name="Ong R.C."/>
            <person name="Putra M."/>
            <person name="Sireger I.Z."/>
            <person name="Indrioko S."/>
            <person name="Kosugi Y."/>
            <person name="Izuno A."/>
            <person name="Isagi Y."/>
            <person name="Lee S.L."/>
            <person name="Shimizu K.K."/>
        </authorList>
    </citation>
    <scope>NUCLEOTIDE SEQUENCE [LARGE SCALE GENOMIC DNA]</scope>
    <source>
        <strain evidence="2">214</strain>
    </source>
</reference>
<evidence type="ECO:0000313" key="2">
    <source>
        <dbReference type="EMBL" id="GKV53919.1"/>
    </source>
</evidence>
<dbReference type="AlphaFoldDB" id="A0AAV5MWH8"/>
<keyword evidence="1" id="KW-0812">Transmembrane</keyword>
<evidence type="ECO:0000313" key="3">
    <source>
        <dbReference type="Proteomes" id="UP001054252"/>
    </source>
</evidence>
<name>A0AAV5MWH8_9ROSI</name>
<organism evidence="2 3">
    <name type="scientific">Rubroshorea leprosula</name>
    <dbReference type="NCBI Taxonomy" id="152421"/>
    <lineage>
        <taxon>Eukaryota</taxon>
        <taxon>Viridiplantae</taxon>
        <taxon>Streptophyta</taxon>
        <taxon>Embryophyta</taxon>
        <taxon>Tracheophyta</taxon>
        <taxon>Spermatophyta</taxon>
        <taxon>Magnoliopsida</taxon>
        <taxon>eudicotyledons</taxon>
        <taxon>Gunneridae</taxon>
        <taxon>Pentapetalae</taxon>
        <taxon>rosids</taxon>
        <taxon>malvids</taxon>
        <taxon>Malvales</taxon>
        <taxon>Dipterocarpaceae</taxon>
        <taxon>Rubroshorea</taxon>
    </lineage>
</organism>
<dbReference type="Proteomes" id="UP001054252">
    <property type="component" value="Unassembled WGS sequence"/>
</dbReference>
<feature type="non-terminal residue" evidence="2">
    <location>
        <position position="1"/>
    </location>
</feature>
<gene>
    <name evidence="2" type="ORF">SLEP1_g60430</name>
</gene>
<protein>
    <submittedName>
        <fullName evidence="2">Uncharacterized protein</fullName>
    </submittedName>
</protein>
<sequence>FVGANCFDFPSVSFPATCRRLLLPPAAPVLLAGFWYVAASLSPNLPL</sequence>
<evidence type="ECO:0000256" key="1">
    <source>
        <dbReference type="SAM" id="Phobius"/>
    </source>
</evidence>
<accession>A0AAV5MWH8</accession>
<keyword evidence="3" id="KW-1185">Reference proteome</keyword>
<proteinExistence type="predicted"/>
<keyword evidence="1" id="KW-1133">Transmembrane helix</keyword>
<feature type="transmembrane region" description="Helical" evidence="1">
    <location>
        <begin position="21"/>
        <end position="38"/>
    </location>
</feature>
<keyword evidence="1" id="KW-0472">Membrane</keyword>
<comment type="caution">
    <text evidence="2">The sequence shown here is derived from an EMBL/GenBank/DDBJ whole genome shotgun (WGS) entry which is preliminary data.</text>
</comment>